<gene>
    <name evidence="1" type="ORF">CBW46_011565</name>
</gene>
<evidence type="ECO:0000313" key="2">
    <source>
        <dbReference type="Proteomes" id="UP000214746"/>
    </source>
</evidence>
<dbReference type="SUPFAM" id="SSF53474">
    <property type="entry name" value="alpha/beta-Hydrolases"/>
    <property type="match status" value="1"/>
</dbReference>
<protein>
    <recommendedName>
        <fullName evidence="3">Alpha/beta hydrolase</fullName>
    </recommendedName>
</protein>
<dbReference type="InterPro" id="IPR029058">
    <property type="entry name" value="AB_hydrolase_fold"/>
</dbReference>
<evidence type="ECO:0008006" key="3">
    <source>
        <dbReference type="Google" id="ProtNLM"/>
    </source>
</evidence>
<name>A0A2W1NCL0_PAEXE</name>
<organism evidence="1 2">
    <name type="scientific">Paenibacillus xerothermodurans</name>
    <dbReference type="NCBI Taxonomy" id="1977292"/>
    <lineage>
        <taxon>Bacteria</taxon>
        <taxon>Bacillati</taxon>
        <taxon>Bacillota</taxon>
        <taxon>Bacilli</taxon>
        <taxon>Bacillales</taxon>
        <taxon>Paenibacillaceae</taxon>
        <taxon>Paenibacillus</taxon>
    </lineage>
</organism>
<comment type="caution">
    <text evidence="1">The sequence shown here is derived from an EMBL/GenBank/DDBJ whole genome shotgun (WGS) entry which is preliminary data.</text>
</comment>
<dbReference type="AlphaFoldDB" id="A0A2W1NCL0"/>
<accession>A0A2W1NCL0</accession>
<dbReference type="EMBL" id="NHRJ02000005">
    <property type="protein sequence ID" value="PZE20791.1"/>
    <property type="molecule type" value="Genomic_DNA"/>
</dbReference>
<reference evidence="1" key="1">
    <citation type="submission" date="2018-06" db="EMBL/GenBank/DDBJ databases">
        <title>Paenibacillus xerothermodurans sp. nov. an extremely dry heat resistant spore forming bacterium isolated from the soil of Cape Canaveral, Florida.</title>
        <authorList>
            <person name="Seuylemezian A."/>
            <person name="Kaur N."/>
            <person name="Patil P."/>
            <person name="Patil P."/>
            <person name="Mayilraj S."/>
            <person name="Vaishampayan P."/>
        </authorList>
    </citation>
    <scope>NUCLEOTIDE SEQUENCE [LARGE SCALE GENOMIC DNA]</scope>
    <source>
        <strain evidence="1">ATCC 27380</strain>
    </source>
</reference>
<proteinExistence type="predicted"/>
<dbReference type="Proteomes" id="UP000214746">
    <property type="component" value="Unassembled WGS sequence"/>
</dbReference>
<keyword evidence="2" id="KW-1185">Reference proteome</keyword>
<evidence type="ECO:0000313" key="1">
    <source>
        <dbReference type="EMBL" id="PZE20791.1"/>
    </source>
</evidence>
<sequence length="260" mass="28725">MPVDNYTTVPEKHPRGRIPPLNIPIQSINLYLLAGVATDPLFMEGFGQAMKVRLHQAGWAVRSELLLPYGDWSRSIFTQLREMRHDLWPIRHRPLHSIGGNRAADALRGTSPGGVTLLLGHSGGGIAALHATSILTREGWFTPSDPPRIVQIGSPKCPIPAWLRKSTLYAAAVNANGKLSDPVTRLGSWGGWRRNAYGIPVWRAKADSPGTIVHLPLIGGHADYFRQGQAYVNTEGLSNLDITVRAVYDWLKSTWETDFR</sequence>